<gene>
    <name evidence="1" type="ORF">Patl1_28983</name>
</gene>
<sequence length="292" mass="33216">MTPGTRSEARALELTFRKKDKDVVFDSYLPYIEREAERILQETKKLKIFTVDHKNLYGNWADAWVSANLDHPATFDTIAMDPWRRKTCKSSLIAAMANFLNFDVYDLELGTLRCNAELKTLLLSTGNRSIIVVEDIDCTIHLQNRSQRGGVGAELAGYGDDYLQQRQVTLSGFLNFIDGLWSSCGDARIIVFTTNQPEKLDAALLRPGRMDVHVNMTYIKPYGFKVLAGNYLGIQDHVMFDEINELIETTQVTPAEVAEQLMRHGDNHIVLNGLIEFIKLKKKELIRKQNSD</sequence>
<dbReference type="Proteomes" id="UP001164250">
    <property type="component" value="Chromosome 5"/>
</dbReference>
<proteinExistence type="predicted"/>
<evidence type="ECO:0000313" key="2">
    <source>
        <dbReference type="Proteomes" id="UP001164250"/>
    </source>
</evidence>
<dbReference type="EMBL" id="CM047901">
    <property type="protein sequence ID" value="KAJ0098215.1"/>
    <property type="molecule type" value="Genomic_DNA"/>
</dbReference>
<keyword evidence="2" id="KW-1185">Reference proteome</keyword>
<evidence type="ECO:0000313" key="1">
    <source>
        <dbReference type="EMBL" id="KAJ0098215.1"/>
    </source>
</evidence>
<organism evidence="1 2">
    <name type="scientific">Pistacia atlantica</name>
    <dbReference type="NCBI Taxonomy" id="434234"/>
    <lineage>
        <taxon>Eukaryota</taxon>
        <taxon>Viridiplantae</taxon>
        <taxon>Streptophyta</taxon>
        <taxon>Embryophyta</taxon>
        <taxon>Tracheophyta</taxon>
        <taxon>Spermatophyta</taxon>
        <taxon>Magnoliopsida</taxon>
        <taxon>eudicotyledons</taxon>
        <taxon>Gunneridae</taxon>
        <taxon>Pentapetalae</taxon>
        <taxon>rosids</taxon>
        <taxon>malvids</taxon>
        <taxon>Sapindales</taxon>
        <taxon>Anacardiaceae</taxon>
        <taxon>Pistacia</taxon>
    </lineage>
</organism>
<name>A0ACC1BGZ0_9ROSI</name>
<accession>A0ACC1BGZ0</accession>
<protein>
    <submittedName>
        <fullName evidence="1">Uncharacterized protein</fullName>
    </submittedName>
</protein>
<comment type="caution">
    <text evidence="1">The sequence shown here is derived from an EMBL/GenBank/DDBJ whole genome shotgun (WGS) entry which is preliminary data.</text>
</comment>
<reference evidence="2" key="1">
    <citation type="journal article" date="2023" name="G3 (Bethesda)">
        <title>Genome assembly and association tests identify interacting loci associated with vigor, precocity, and sex in interspecific pistachio rootstocks.</title>
        <authorList>
            <person name="Palmer W."/>
            <person name="Jacygrad E."/>
            <person name="Sagayaradj S."/>
            <person name="Cavanaugh K."/>
            <person name="Han R."/>
            <person name="Bertier L."/>
            <person name="Beede B."/>
            <person name="Kafkas S."/>
            <person name="Golino D."/>
            <person name="Preece J."/>
            <person name="Michelmore R."/>
        </authorList>
    </citation>
    <scope>NUCLEOTIDE SEQUENCE [LARGE SCALE GENOMIC DNA]</scope>
</reference>